<dbReference type="InterPro" id="IPR036291">
    <property type="entry name" value="NAD(P)-bd_dom_sf"/>
</dbReference>
<protein>
    <submittedName>
        <fullName evidence="5">Uncharacterized protein</fullName>
    </submittedName>
</protein>
<dbReference type="Gene3D" id="3.40.50.720">
    <property type="entry name" value="NAD(P)-binding Rossmann-like Domain"/>
    <property type="match status" value="1"/>
</dbReference>
<dbReference type="EMBL" id="CAMPGE010017312">
    <property type="protein sequence ID" value="CAI2375807.1"/>
    <property type="molecule type" value="Genomic_DNA"/>
</dbReference>
<evidence type="ECO:0000256" key="4">
    <source>
        <dbReference type="RuleBase" id="RU000363"/>
    </source>
</evidence>
<organism evidence="5 6">
    <name type="scientific">Euplotes crassus</name>
    <dbReference type="NCBI Taxonomy" id="5936"/>
    <lineage>
        <taxon>Eukaryota</taxon>
        <taxon>Sar</taxon>
        <taxon>Alveolata</taxon>
        <taxon>Ciliophora</taxon>
        <taxon>Intramacronucleata</taxon>
        <taxon>Spirotrichea</taxon>
        <taxon>Hypotrichia</taxon>
        <taxon>Euplotida</taxon>
        <taxon>Euplotidae</taxon>
        <taxon>Moneuplotes</taxon>
    </lineage>
</organism>
<dbReference type="InterPro" id="IPR020904">
    <property type="entry name" value="Sc_DH/Rdtase_CS"/>
</dbReference>
<dbReference type="InterPro" id="IPR051019">
    <property type="entry name" value="VLCFA-Steroid_DH"/>
</dbReference>
<comment type="caution">
    <text evidence="5">The sequence shown here is derived from an EMBL/GenBank/DDBJ whole genome shotgun (WGS) entry which is preliminary data.</text>
</comment>
<proteinExistence type="inferred from homology"/>
<evidence type="ECO:0000256" key="1">
    <source>
        <dbReference type="ARBA" id="ARBA00004240"/>
    </source>
</evidence>
<dbReference type="Proteomes" id="UP001295684">
    <property type="component" value="Unassembled WGS sequence"/>
</dbReference>
<dbReference type="PANTHER" id="PTHR43899:SF13">
    <property type="entry name" value="RH59310P"/>
    <property type="match status" value="1"/>
</dbReference>
<evidence type="ECO:0000313" key="5">
    <source>
        <dbReference type="EMBL" id="CAI2375807.1"/>
    </source>
</evidence>
<dbReference type="GO" id="GO:0005783">
    <property type="term" value="C:endoplasmic reticulum"/>
    <property type="evidence" value="ECO:0007669"/>
    <property type="project" value="UniProtKB-SubCell"/>
</dbReference>
<name>A0AAD1XNA2_EUPCR</name>
<dbReference type="PROSITE" id="PS00061">
    <property type="entry name" value="ADH_SHORT"/>
    <property type="match status" value="1"/>
</dbReference>
<gene>
    <name evidence="5" type="ORF">ECRASSUSDP1_LOCUS17172</name>
</gene>
<comment type="subcellular location">
    <subcellularLocation>
        <location evidence="1">Endoplasmic reticulum</location>
    </subcellularLocation>
</comment>
<dbReference type="PRINTS" id="PR00080">
    <property type="entry name" value="SDRFAMILY"/>
</dbReference>
<dbReference type="Pfam" id="PF00106">
    <property type="entry name" value="adh_short"/>
    <property type="match status" value="1"/>
</dbReference>
<dbReference type="SUPFAM" id="SSF51735">
    <property type="entry name" value="NAD(P)-binding Rossmann-fold domains"/>
    <property type="match status" value="1"/>
</dbReference>
<keyword evidence="3" id="KW-0560">Oxidoreductase</keyword>
<dbReference type="AlphaFoldDB" id="A0AAD1XNA2"/>
<evidence type="ECO:0000313" key="6">
    <source>
        <dbReference type="Proteomes" id="UP001295684"/>
    </source>
</evidence>
<evidence type="ECO:0000256" key="3">
    <source>
        <dbReference type="ARBA" id="ARBA00023002"/>
    </source>
</evidence>
<evidence type="ECO:0000256" key="2">
    <source>
        <dbReference type="ARBA" id="ARBA00006484"/>
    </source>
</evidence>
<comment type="similarity">
    <text evidence="2 4">Belongs to the short-chain dehydrogenases/reductases (SDR) family.</text>
</comment>
<dbReference type="PIRSF" id="PIRSF000126">
    <property type="entry name" value="11-beta-HSD1"/>
    <property type="match status" value="1"/>
</dbReference>
<dbReference type="InterPro" id="IPR002347">
    <property type="entry name" value="SDR_fam"/>
</dbReference>
<dbReference type="PRINTS" id="PR00081">
    <property type="entry name" value="GDHRDH"/>
</dbReference>
<reference evidence="5" key="1">
    <citation type="submission" date="2023-07" db="EMBL/GenBank/DDBJ databases">
        <authorList>
            <consortium name="AG Swart"/>
            <person name="Singh M."/>
            <person name="Singh A."/>
            <person name="Seah K."/>
            <person name="Emmerich C."/>
        </authorList>
    </citation>
    <scope>NUCLEOTIDE SEQUENCE</scope>
    <source>
        <strain evidence="5">DP1</strain>
    </source>
</reference>
<dbReference type="GO" id="GO:0016491">
    <property type="term" value="F:oxidoreductase activity"/>
    <property type="evidence" value="ECO:0007669"/>
    <property type="project" value="UniProtKB-KW"/>
</dbReference>
<sequence>MENLCESYDHFKTSMKEFLEKNPLTLYTFAAIGLGISTLKVCKSVRALYQYTLRPAKDLQTLYGNNWAVVTGATAGIGKGIAFELIRRGMNVLIIARDPQKLIVTKQELEQFCEKNGYENRKFDTLCFDFNTHYTPDKIKEFETLCKHIEKVSILVNNVGVGGYGKFGEMDDHKIHSLINVNITATTVVQKIFTPKLLNNGKSGIIFVGSCVNESPYPNLAVYSATKAFVLQFANSIAEEYKDKLDVTTIKTSDVKTNMNSGKLLFAIDPDQHARGALDKLGHDTESHGHYIHAYRYFLANSPISKHIVNYINQNRAKRATKTQ</sequence>
<keyword evidence="6" id="KW-1185">Reference proteome</keyword>
<accession>A0AAD1XNA2</accession>
<dbReference type="PANTHER" id="PTHR43899">
    <property type="entry name" value="RH59310P"/>
    <property type="match status" value="1"/>
</dbReference>